<evidence type="ECO:0000313" key="1">
    <source>
        <dbReference type="EMBL" id="MET4581582.1"/>
    </source>
</evidence>
<dbReference type="RefSeq" id="WP_354023749.1">
    <property type="nucleotide sequence ID" value="NZ_JBEPSJ010000001.1"/>
</dbReference>
<proteinExistence type="predicted"/>
<name>A0ABV2QKL7_9MICO</name>
<evidence type="ECO:0000313" key="2">
    <source>
        <dbReference type="Proteomes" id="UP001549257"/>
    </source>
</evidence>
<keyword evidence="2" id="KW-1185">Reference proteome</keyword>
<comment type="caution">
    <text evidence="1">The sequence shown here is derived from an EMBL/GenBank/DDBJ whole genome shotgun (WGS) entry which is preliminary data.</text>
</comment>
<dbReference type="EMBL" id="JBEPSJ010000001">
    <property type="protein sequence ID" value="MET4581582.1"/>
    <property type="molecule type" value="Genomic_DNA"/>
</dbReference>
<accession>A0ABV2QKL7</accession>
<reference evidence="1 2" key="1">
    <citation type="submission" date="2024-06" db="EMBL/GenBank/DDBJ databases">
        <title>Sorghum-associated microbial communities from plants grown in Nebraska, USA.</title>
        <authorList>
            <person name="Schachtman D."/>
        </authorList>
    </citation>
    <scope>NUCLEOTIDE SEQUENCE [LARGE SCALE GENOMIC DNA]</scope>
    <source>
        <strain evidence="1 2">2857</strain>
    </source>
</reference>
<gene>
    <name evidence="1" type="ORF">ABIE21_001072</name>
</gene>
<organism evidence="1 2">
    <name type="scientific">Conyzicola nivalis</name>
    <dbReference type="NCBI Taxonomy" id="1477021"/>
    <lineage>
        <taxon>Bacteria</taxon>
        <taxon>Bacillati</taxon>
        <taxon>Actinomycetota</taxon>
        <taxon>Actinomycetes</taxon>
        <taxon>Micrococcales</taxon>
        <taxon>Microbacteriaceae</taxon>
        <taxon>Conyzicola</taxon>
    </lineage>
</organism>
<protein>
    <submittedName>
        <fullName evidence="1">Uncharacterized protein</fullName>
    </submittedName>
</protein>
<dbReference type="Proteomes" id="UP001549257">
    <property type="component" value="Unassembled WGS sequence"/>
</dbReference>
<sequence length="148" mass="16460">MGTVLENLHDFCGTWFYWFPDFAQSPGFAGCLAVGAAGLAYHGTTKNARQEQWWKRAEYALNLTLSAEETTQITGLEMLDALKSKSKREIAFIDAATQWFLDKEAEQVFSGPAVEEPPAEFYDDVPAPPGRRARILGAVRGIFSRPRA</sequence>